<evidence type="ECO:0000313" key="3">
    <source>
        <dbReference type="EMBL" id="SVB87818.1"/>
    </source>
</evidence>
<protein>
    <recommendedName>
        <fullName evidence="2">Orotidine 5'-phosphate decarboxylase domain-containing protein</fullName>
    </recommendedName>
</protein>
<accession>A0A382HKI4</accession>
<dbReference type="Pfam" id="PF00215">
    <property type="entry name" value="OMPdecase"/>
    <property type="match status" value="1"/>
</dbReference>
<dbReference type="InterPro" id="IPR001754">
    <property type="entry name" value="OMPdeCOase_dom"/>
</dbReference>
<reference evidence="3" key="1">
    <citation type="submission" date="2018-05" db="EMBL/GenBank/DDBJ databases">
        <authorList>
            <person name="Lanie J.A."/>
            <person name="Ng W.-L."/>
            <person name="Kazmierczak K.M."/>
            <person name="Andrzejewski T.M."/>
            <person name="Davidsen T.M."/>
            <person name="Wayne K.J."/>
            <person name="Tettelin H."/>
            <person name="Glass J.I."/>
            <person name="Rusch D."/>
            <person name="Podicherti R."/>
            <person name="Tsui H.-C.T."/>
            <person name="Winkler M.E."/>
        </authorList>
    </citation>
    <scope>NUCLEOTIDE SEQUENCE</scope>
</reference>
<dbReference type="InterPro" id="IPR013785">
    <property type="entry name" value="Aldolase_TIM"/>
</dbReference>
<organism evidence="3">
    <name type="scientific">marine metagenome</name>
    <dbReference type="NCBI Taxonomy" id="408172"/>
    <lineage>
        <taxon>unclassified sequences</taxon>
        <taxon>metagenomes</taxon>
        <taxon>ecological metagenomes</taxon>
    </lineage>
</organism>
<dbReference type="GO" id="GO:0006207">
    <property type="term" value="P:'de novo' pyrimidine nucleobase biosynthetic process"/>
    <property type="evidence" value="ECO:0007669"/>
    <property type="project" value="InterPro"/>
</dbReference>
<dbReference type="GO" id="GO:0004590">
    <property type="term" value="F:orotidine-5'-phosphate decarboxylase activity"/>
    <property type="evidence" value="ECO:0007669"/>
    <property type="project" value="InterPro"/>
</dbReference>
<dbReference type="Gene3D" id="3.20.20.70">
    <property type="entry name" value="Aldolase class I"/>
    <property type="match status" value="1"/>
</dbReference>
<sequence>PVINDDDQKRTVTASRALHDGADYIVVGRPIRDAVDPRAAAESLQIEIAAALAR</sequence>
<dbReference type="SUPFAM" id="SSF51366">
    <property type="entry name" value="Ribulose-phoshate binding barrel"/>
    <property type="match status" value="1"/>
</dbReference>
<dbReference type="InterPro" id="IPR011060">
    <property type="entry name" value="RibuloseP-bd_barrel"/>
</dbReference>
<feature type="non-terminal residue" evidence="3">
    <location>
        <position position="1"/>
    </location>
</feature>
<dbReference type="AlphaFoldDB" id="A0A382HKI4"/>
<name>A0A382HKI4_9ZZZZ</name>
<dbReference type="EMBL" id="UINC01061828">
    <property type="protein sequence ID" value="SVB87818.1"/>
    <property type="molecule type" value="Genomic_DNA"/>
</dbReference>
<feature type="domain" description="Orotidine 5'-phosphate decarboxylase" evidence="2">
    <location>
        <begin position="6"/>
        <end position="43"/>
    </location>
</feature>
<evidence type="ECO:0000259" key="2">
    <source>
        <dbReference type="Pfam" id="PF00215"/>
    </source>
</evidence>
<gene>
    <name evidence="3" type="ORF">METZ01_LOCUS240672</name>
</gene>
<keyword evidence="1" id="KW-0456">Lyase</keyword>
<proteinExistence type="predicted"/>
<evidence type="ECO:0000256" key="1">
    <source>
        <dbReference type="ARBA" id="ARBA00023239"/>
    </source>
</evidence>